<evidence type="ECO:0000256" key="1">
    <source>
        <dbReference type="SAM" id="MobiDB-lite"/>
    </source>
</evidence>
<feature type="compositionally biased region" description="Basic and acidic residues" evidence="1">
    <location>
        <begin position="231"/>
        <end position="251"/>
    </location>
</feature>
<evidence type="ECO:0000313" key="3">
    <source>
        <dbReference type="Proteomes" id="UP000186817"/>
    </source>
</evidence>
<dbReference type="AlphaFoldDB" id="A0A1Q9CM10"/>
<feature type="region of interest" description="Disordered" evidence="1">
    <location>
        <begin position="226"/>
        <end position="251"/>
    </location>
</feature>
<name>A0A1Q9CM10_SYMMI</name>
<keyword evidence="3" id="KW-1185">Reference proteome</keyword>
<dbReference type="Proteomes" id="UP000186817">
    <property type="component" value="Unassembled WGS sequence"/>
</dbReference>
<evidence type="ECO:0000313" key="2">
    <source>
        <dbReference type="EMBL" id="OLP83927.1"/>
    </source>
</evidence>
<proteinExistence type="predicted"/>
<dbReference type="EMBL" id="LSRX01001082">
    <property type="protein sequence ID" value="OLP83927.1"/>
    <property type="molecule type" value="Genomic_DNA"/>
</dbReference>
<gene>
    <name evidence="2" type="ORF">AK812_SmicGene35256</name>
</gene>
<dbReference type="OrthoDB" id="10391335at2759"/>
<organism evidence="2 3">
    <name type="scientific">Symbiodinium microadriaticum</name>
    <name type="common">Dinoflagellate</name>
    <name type="synonym">Zooxanthella microadriatica</name>
    <dbReference type="NCBI Taxonomy" id="2951"/>
    <lineage>
        <taxon>Eukaryota</taxon>
        <taxon>Sar</taxon>
        <taxon>Alveolata</taxon>
        <taxon>Dinophyceae</taxon>
        <taxon>Suessiales</taxon>
        <taxon>Symbiodiniaceae</taxon>
        <taxon>Symbiodinium</taxon>
    </lineage>
</organism>
<protein>
    <submittedName>
        <fullName evidence="2">Uncharacterized protein</fullName>
    </submittedName>
</protein>
<comment type="caution">
    <text evidence="2">The sequence shown here is derived from an EMBL/GenBank/DDBJ whole genome shotgun (WGS) entry which is preliminary data.</text>
</comment>
<reference evidence="2 3" key="1">
    <citation type="submission" date="2016-02" db="EMBL/GenBank/DDBJ databases">
        <title>Genome analysis of coral dinoflagellate symbionts highlights evolutionary adaptations to a symbiotic lifestyle.</title>
        <authorList>
            <person name="Aranda M."/>
            <person name="Li Y."/>
            <person name="Liew Y.J."/>
            <person name="Baumgarten S."/>
            <person name="Simakov O."/>
            <person name="Wilson M."/>
            <person name="Piel J."/>
            <person name="Ashoor H."/>
            <person name="Bougouffa S."/>
            <person name="Bajic V.B."/>
            <person name="Ryu T."/>
            <person name="Ravasi T."/>
            <person name="Bayer T."/>
            <person name="Micklem G."/>
            <person name="Kim H."/>
            <person name="Bhak J."/>
            <person name="Lajeunesse T.C."/>
            <person name="Voolstra C.R."/>
        </authorList>
    </citation>
    <scope>NUCLEOTIDE SEQUENCE [LARGE SCALE GENOMIC DNA]</scope>
    <source>
        <strain evidence="2 3">CCMP2467</strain>
    </source>
</reference>
<sequence length="314" mass="34338">MAHRCSGRSQQLLRAELLRAPGTAVGHEAEEAGSETLCSHCPDYGQRCDELPFLDFVQEPRSVDVVSDQANQDHDDITKVSSTLQAAEVRDLLGACAAARDMPSPLWEGGLAAAVPTAAAALPPLPAAAAVESKKRVAAEPPPRRTKKVRIYLGLNGHFVEVSPTETVHTIVGEYAEDHWRRLREDLEWVVTDKATGEVVFADRIQRGAEDLISFELADLSPLGSNVPRNEVTKRREKKDKEKQKKKDEDEDKKKDGVACEFLAFEFFVIQDLGTANSSKSPGAVHGLDPRHLSLACALELQVIPKRNYLGACG</sequence>
<accession>A0A1Q9CM10</accession>